<sequence length="142" mass="15102">MIDMNRRSALALGLAATAATPLLTFASPALSKTKEYGKNDGEEIAPGVRLVKLGTFKSDIPAYKSIDMVDIVFQPGAVAPETMMDNDMLCYITAGEFTIKKPDREFKVKEGEMYACAKGKTDGATNTGNGVGIHTIGILIPA</sequence>
<dbReference type="InterPro" id="IPR006311">
    <property type="entry name" value="TAT_signal"/>
</dbReference>
<dbReference type="Gene3D" id="2.60.120.10">
    <property type="entry name" value="Jelly Rolls"/>
    <property type="match status" value="1"/>
</dbReference>
<dbReference type="SUPFAM" id="SSF51182">
    <property type="entry name" value="RmlC-like cupins"/>
    <property type="match status" value="1"/>
</dbReference>
<evidence type="ECO:0000256" key="1">
    <source>
        <dbReference type="SAM" id="SignalP"/>
    </source>
</evidence>
<comment type="caution">
    <text evidence="2">The sequence shown here is derived from an EMBL/GenBank/DDBJ whole genome shotgun (WGS) entry which is preliminary data.</text>
</comment>
<accession>A0A2P7B587</accession>
<dbReference type="PROSITE" id="PS51318">
    <property type="entry name" value="TAT"/>
    <property type="match status" value="1"/>
</dbReference>
<keyword evidence="3" id="KW-1185">Reference proteome</keyword>
<evidence type="ECO:0008006" key="4">
    <source>
        <dbReference type="Google" id="ProtNLM"/>
    </source>
</evidence>
<dbReference type="RefSeq" id="WP_106666266.1">
    <property type="nucleotide sequence ID" value="NZ_PGGM01000012.1"/>
</dbReference>
<organism evidence="2 3">
    <name type="scientific">Phyllobacterium sophorae</name>
    <dbReference type="NCBI Taxonomy" id="1520277"/>
    <lineage>
        <taxon>Bacteria</taxon>
        <taxon>Pseudomonadati</taxon>
        <taxon>Pseudomonadota</taxon>
        <taxon>Alphaproteobacteria</taxon>
        <taxon>Hyphomicrobiales</taxon>
        <taxon>Phyllobacteriaceae</taxon>
        <taxon>Phyllobacterium</taxon>
    </lineage>
</organism>
<feature type="signal peptide" evidence="1">
    <location>
        <begin position="1"/>
        <end position="31"/>
    </location>
</feature>
<dbReference type="Proteomes" id="UP000241764">
    <property type="component" value="Unassembled WGS sequence"/>
</dbReference>
<dbReference type="InterPro" id="IPR014710">
    <property type="entry name" value="RmlC-like_jellyroll"/>
</dbReference>
<keyword evidence="1" id="KW-0732">Signal</keyword>
<protein>
    <recommendedName>
        <fullName evidence="4">Cupin</fullName>
    </recommendedName>
</protein>
<dbReference type="InterPro" id="IPR011051">
    <property type="entry name" value="RmlC_Cupin_sf"/>
</dbReference>
<feature type="chain" id="PRO_5015179956" description="Cupin" evidence="1">
    <location>
        <begin position="32"/>
        <end position="142"/>
    </location>
</feature>
<dbReference type="EMBL" id="PGGM01000012">
    <property type="protein sequence ID" value="PSH61590.1"/>
    <property type="molecule type" value="Genomic_DNA"/>
</dbReference>
<dbReference type="OrthoDB" id="8020165at2"/>
<dbReference type="AlphaFoldDB" id="A0A2P7B587"/>
<evidence type="ECO:0000313" key="2">
    <source>
        <dbReference type="EMBL" id="PSH61590.1"/>
    </source>
</evidence>
<evidence type="ECO:0000313" key="3">
    <source>
        <dbReference type="Proteomes" id="UP000241764"/>
    </source>
</evidence>
<proteinExistence type="predicted"/>
<reference evidence="3" key="1">
    <citation type="submission" date="2017-11" db="EMBL/GenBank/DDBJ databases">
        <authorList>
            <person name="Kuznetsova I."/>
            <person name="Sazanova A."/>
            <person name="Chirak E."/>
            <person name="Safronova V."/>
            <person name="Willems A."/>
        </authorList>
    </citation>
    <scope>NUCLEOTIDE SEQUENCE [LARGE SCALE GENOMIC DNA]</scope>
    <source>
        <strain evidence="3">CCBAU 03422</strain>
    </source>
</reference>
<gene>
    <name evidence="2" type="ORF">CU103_22545</name>
</gene>
<name>A0A2P7B587_9HYPH</name>